<proteinExistence type="predicted"/>
<organism evidence="1 2">
    <name type="scientific">Archangium violaceum Cb vi76</name>
    <dbReference type="NCBI Taxonomy" id="1406225"/>
    <lineage>
        <taxon>Bacteria</taxon>
        <taxon>Pseudomonadati</taxon>
        <taxon>Myxococcota</taxon>
        <taxon>Myxococcia</taxon>
        <taxon>Myxococcales</taxon>
        <taxon>Cystobacterineae</taxon>
        <taxon>Archangiaceae</taxon>
        <taxon>Archangium</taxon>
    </lineage>
</organism>
<accession>A0A084SWG8</accession>
<sequence length="208" mass="23566">MTGAYSQEGGRRGKPGKGNHMVATRWRARFEPGALVLEGYPFPRGARPTRVPAEALSEVCAGWFPPAVRTREGEYLFVPAEQAGELADFASQHGIPFVRRNDVWSFILEEFLDTEFSPELQEGALRFLESNGVSRAETQAMRELVGKRMLALTAVTWEWQHYGLYDVLSAMRPFTFTTGWSFSRFYEESMRLADRGGVQPASREEFSR</sequence>
<protein>
    <submittedName>
        <fullName evidence="1">Uncharacterized protein</fullName>
    </submittedName>
</protein>
<name>A0A084SWG8_9BACT</name>
<evidence type="ECO:0000313" key="2">
    <source>
        <dbReference type="Proteomes" id="UP000028547"/>
    </source>
</evidence>
<dbReference type="Proteomes" id="UP000028547">
    <property type="component" value="Unassembled WGS sequence"/>
</dbReference>
<reference evidence="1 2" key="1">
    <citation type="submission" date="2014-07" db="EMBL/GenBank/DDBJ databases">
        <title>Draft Genome Sequence of Gephyronic Acid Producer, Cystobacter violaceus Strain Cb vi76.</title>
        <authorList>
            <person name="Stevens D.C."/>
            <person name="Young J."/>
            <person name="Carmichael R."/>
            <person name="Tan J."/>
            <person name="Taylor R.E."/>
        </authorList>
    </citation>
    <scope>NUCLEOTIDE SEQUENCE [LARGE SCALE GENOMIC DNA]</scope>
    <source>
        <strain evidence="1 2">Cb vi76</strain>
    </source>
</reference>
<gene>
    <name evidence="1" type="ORF">Q664_13175</name>
</gene>
<dbReference type="AlphaFoldDB" id="A0A084SWG8"/>
<comment type="caution">
    <text evidence="1">The sequence shown here is derived from an EMBL/GenBank/DDBJ whole genome shotgun (WGS) entry which is preliminary data.</text>
</comment>
<dbReference type="EMBL" id="JPMI01000079">
    <property type="protein sequence ID" value="KFA92803.1"/>
    <property type="molecule type" value="Genomic_DNA"/>
</dbReference>
<evidence type="ECO:0000313" key="1">
    <source>
        <dbReference type="EMBL" id="KFA92803.1"/>
    </source>
</evidence>